<keyword evidence="3" id="KW-0472">Membrane</keyword>
<dbReference type="PANTHER" id="PTHR30563:SF0">
    <property type="entry name" value="DNA RECOMBINATION PROTEIN RMUC"/>
    <property type="match status" value="1"/>
</dbReference>
<keyword evidence="2" id="KW-0233">DNA recombination</keyword>
<keyword evidence="3" id="KW-1133">Transmembrane helix</keyword>
<feature type="transmembrane region" description="Helical" evidence="3">
    <location>
        <begin position="6"/>
        <end position="27"/>
    </location>
</feature>
<evidence type="ECO:0000256" key="1">
    <source>
        <dbReference type="ARBA" id="ARBA00023054"/>
    </source>
</evidence>
<dbReference type="AlphaFoldDB" id="A0AAE4MJB8"/>
<dbReference type="GO" id="GO:0006310">
    <property type="term" value="P:DNA recombination"/>
    <property type="evidence" value="ECO:0007669"/>
    <property type="project" value="UniProtKB-KW"/>
</dbReference>
<evidence type="ECO:0000256" key="3">
    <source>
        <dbReference type="SAM" id="Phobius"/>
    </source>
</evidence>
<keyword evidence="5" id="KW-1185">Reference proteome</keyword>
<organism evidence="4 5">
    <name type="scientific">Methanolapillus africanus</name>
    <dbReference type="NCBI Taxonomy" id="3028297"/>
    <lineage>
        <taxon>Archaea</taxon>
        <taxon>Methanobacteriati</taxon>
        <taxon>Methanobacteriota</taxon>
        <taxon>Stenosarchaea group</taxon>
        <taxon>Methanomicrobia</taxon>
        <taxon>Methanosarcinales</taxon>
        <taxon>Methanosarcinaceae</taxon>
        <taxon>Methanolapillus</taxon>
    </lineage>
</organism>
<reference evidence="4" key="1">
    <citation type="submission" date="2023-06" db="EMBL/GenBank/DDBJ databases">
        <title>Genome sequence of Methanosarcinaceae archaeon Ag5.</title>
        <authorList>
            <person name="Protasov E."/>
            <person name="Platt K."/>
            <person name="Poehlein A."/>
            <person name="Daniel R."/>
            <person name="Brune A."/>
        </authorList>
    </citation>
    <scope>NUCLEOTIDE SEQUENCE</scope>
    <source>
        <strain evidence="4">Ag5</strain>
    </source>
</reference>
<accession>A0AAE4MJB8</accession>
<dbReference type="Proteomes" id="UP001271789">
    <property type="component" value="Unassembled WGS sequence"/>
</dbReference>
<evidence type="ECO:0008006" key="6">
    <source>
        <dbReference type="Google" id="ProtNLM"/>
    </source>
</evidence>
<keyword evidence="3" id="KW-0812">Transmembrane</keyword>
<evidence type="ECO:0000256" key="2">
    <source>
        <dbReference type="ARBA" id="ARBA00023172"/>
    </source>
</evidence>
<dbReference type="PANTHER" id="PTHR30563">
    <property type="entry name" value="DNA RECOMBINATION PROTEIN RMUC"/>
    <property type="match status" value="1"/>
</dbReference>
<keyword evidence="1" id="KW-0175">Coiled coil</keyword>
<dbReference type="Pfam" id="PF02646">
    <property type="entry name" value="RmuC"/>
    <property type="match status" value="1"/>
</dbReference>
<dbReference type="RefSeq" id="WP_338099619.1">
    <property type="nucleotide sequence ID" value="NZ_JAWDKD010000018.1"/>
</dbReference>
<proteinExistence type="predicted"/>
<evidence type="ECO:0000313" key="5">
    <source>
        <dbReference type="Proteomes" id="UP001271789"/>
    </source>
</evidence>
<gene>
    <name evidence="4" type="ORF">MsAg5_10730</name>
</gene>
<sequence length="467" mass="53202">MDTDTLILAMLGLIAFLLLINIFLTAARKNRINSKDLEDSRMLDDLKNSLSTSLSSDIREQTIFVRDEVGREISGMDRRMREDLVVNREELGMSLKQNRAELTDLFIAFSDSQDRKFLSFELKQAELNKTIEERLDKIRGLTEQKIAELQESNAKKLDEMKNVVDEKLQESVEKRFNESFKGISDRLDEVFKGLGEMQTLAVGVGDLKRVLTNVKTRGTFGEIQLGTLLDQFLSPEQYEKNAATKPKTTERVEYAIRLPGKDNGDGADGKIGNGSILLAIDSKFPIEDYQRLLDAYDNCPDEIDYYAKQVENAVRKNAKDIRDKYINPPYTTDFAIMFIPIEGLYAEILRRPGLFESVQRDYQVAIAGPTTLVAFLNSLQMGFKTLAVEKRTGEVWKLLGAVKTEFTKFGTLLEKTRTKLDEAARVLDDADSKTRNITRKLQKIQELPQEETRLLLENPDQLEDIDI</sequence>
<dbReference type="EMBL" id="JAWDKD010000018">
    <property type="protein sequence ID" value="MDV0447194.1"/>
    <property type="molecule type" value="Genomic_DNA"/>
</dbReference>
<comment type="caution">
    <text evidence="4">The sequence shown here is derived from an EMBL/GenBank/DDBJ whole genome shotgun (WGS) entry which is preliminary data.</text>
</comment>
<dbReference type="InterPro" id="IPR003798">
    <property type="entry name" value="DNA_recombination_RmuC"/>
</dbReference>
<evidence type="ECO:0000313" key="4">
    <source>
        <dbReference type="EMBL" id="MDV0447194.1"/>
    </source>
</evidence>
<name>A0AAE4MJB8_9EURY</name>
<protein>
    <recommendedName>
        <fullName evidence="6">DNA recombination protein RmuC</fullName>
    </recommendedName>
</protein>